<comment type="similarity">
    <text evidence="1">Belongs to the archease family.</text>
</comment>
<evidence type="ECO:0000256" key="2">
    <source>
        <dbReference type="ARBA" id="ARBA00022694"/>
    </source>
</evidence>
<dbReference type="AlphaFoldDB" id="A0A0F9Q3P7"/>
<dbReference type="Gene3D" id="3.55.10.10">
    <property type="entry name" value="Archease domain"/>
    <property type="match status" value="1"/>
</dbReference>
<name>A0A0F9Q3P7_9ZZZZ</name>
<dbReference type="SUPFAM" id="SSF69819">
    <property type="entry name" value="MTH1598-like"/>
    <property type="match status" value="1"/>
</dbReference>
<evidence type="ECO:0000313" key="6">
    <source>
        <dbReference type="EMBL" id="KKN38610.1"/>
    </source>
</evidence>
<gene>
    <name evidence="6" type="ORF">LCGC14_0751640</name>
</gene>
<keyword evidence="2" id="KW-0819">tRNA processing</keyword>
<evidence type="ECO:0000259" key="5">
    <source>
        <dbReference type="Pfam" id="PF01951"/>
    </source>
</evidence>
<protein>
    <recommendedName>
        <fullName evidence="5">Archease domain-containing protein</fullName>
    </recommendedName>
</protein>
<feature type="domain" description="Archease" evidence="5">
    <location>
        <begin position="6"/>
        <end position="145"/>
    </location>
</feature>
<dbReference type="InterPro" id="IPR002804">
    <property type="entry name" value="Archease"/>
</dbReference>
<accession>A0A0F9Q3P7</accession>
<dbReference type="InterPro" id="IPR036820">
    <property type="entry name" value="Archease_dom_sf"/>
</dbReference>
<dbReference type="Pfam" id="PF01951">
    <property type="entry name" value="Archease"/>
    <property type="match status" value="1"/>
</dbReference>
<organism evidence="6">
    <name type="scientific">marine sediment metagenome</name>
    <dbReference type="NCBI Taxonomy" id="412755"/>
    <lineage>
        <taxon>unclassified sequences</taxon>
        <taxon>metagenomes</taxon>
        <taxon>ecological metagenomes</taxon>
    </lineage>
</organism>
<evidence type="ECO:0000256" key="1">
    <source>
        <dbReference type="ARBA" id="ARBA00007963"/>
    </source>
</evidence>
<sequence length="145" mass="16755">MKKAGFKFKDHTADVEVKSWGRTLEEAFSQTALSLMTTITPNLNKISSKIEKKIEIVSEDKYALCIDFLTEFLYLFDTDDLVFNDIFIESIKNLENGYILKAVVKGDHFDKDKHEIGTEVKAITYSFMNIEEKKRKVEISIVFDI</sequence>
<keyword evidence="4" id="KW-0106">Calcium</keyword>
<reference evidence="6" key="1">
    <citation type="journal article" date="2015" name="Nature">
        <title>Complex archaea that bridge the gap between prokaryotes and eukaryotes.</title>
        <authorList>
            <person name="Spang A."/>
            <person name="Saw J.H."/>
            <person name="Jorgensen S.L."/>
            <person name="Zaremba-Niedzwiedzka K."/>
            <person name="Martijn J."/>
            <person name="Lind A.E."/>
            <person name="van Eijk R."/>
            <person name="Schleper C."/>
            <person name="Guy L."/>
            <person name="Ettema T.J."/>
        </authorList>
    </citation>
    <scope>NUCLEOTIDE SEQUENCE</scope>
</reference>
<dbReference type="GO" id="GO:0008033">
    <property type="term" value="P:tRNA processing"/>
    <property type="evidence" value="ECO:0007669"/>
    <property type="project" value="UniProtKB-KW"/>
</dbReference>
<dbReference type="PANTHER" id="PTHR12682">
    <property type="entry name" value="ARCHEASE"/>
    <property type="match status" value="1"/>
</dbReference>
<proteinExistence type="inferred from homology"/>
<evidence type="ECO:0000256" key="3">
    <source>
        <dbReference type="ARBA" id="ARBA00022723"/>
    </source>
</evidence>
<dbReference type="PANTHER" id="PTHR12682:SF11">
    <property type="entry name" value="PROTEIN ARCHEASE"/>
    <property type="match status" value="1"/>
</dbReference>
<dbReference type="EMBL" id="LAZR01001816">
    <property type="protein sequence ID" value="KKN38610.1"/>
    <property type="molecule type" value="Genomic_DNA"/>
</dbReference>
<dbReference type="GO" id="GO:0046872">
    <property type="term" value="F:metal ion binding"/>
    <property type="evidence" value="ECO:0007669"/>
    <property type="project" value="UniProtKB-KW"/>
</dbReference>
<evidence type="ECO:0000256" key="4">
    <source>
        <dbReference type="ARBA" id="ARBA00022837"/>
    </source>
</evidence>
<keyword evidence="3" id="KW-0479">Metal-binding</keyword>
<comment type="caution">
    <text evidence="6">The sequence shown here is derived from an EMBL/GenBank/DDBJ whole genome shotgun (WGS) entry which is preliminary data.</text>
</comment>
<dbReference type="InterPro" id="IPR023572">
    <property type="entry name" value="Archease_dom"/>
</dbReference>